<dbReference type="AlphaFoldDB" id="A0A438DTU3"/>
<evidence type="ECO:0000313" key="2">
    <source>
        <dbReference type="EMBL" id="RVW38925.1"/>
    </source>
</evidence>
<name>A0A438DTU3_VITVI</name>
<reference evidence="2 3" key="1">
    <citation type="journal article" date="2018" name="PLoS Genet.">
        <title>Population sequencing reveals clonal diversity and ancestral inbreeding in the grapevine cultivar Chardonnay.</title>
        <authorList>
            <person name="Roach M.J."/>
            <person name="Johnson D.L."/>
            <person name="Bohlmann J."/>
            <person name="van Vuuren H.J."/>
            <person name="Jones S.J."/>
            <person name="Pretorius I.S."/>
            <person name="Schmidt S.A."/>
            <person name="Borneman A.R."/>
        </authorList>
    </citation>
    <scope>NUCLEOTIDE SEQUENCE [LARGE SCALE GENOMIC DNA]</scope>
    <source>
        <strain evidence="3">cv. Chardonnay</strain>
        <tissue evidence="2">Leaf</tissue>
    </source>
</reference>
<comment type="caution">
    <text evidence="2">The sequence shown here is derived from an EMBL/GenBank/DDBJ whole genome shotgun (WGS) entry which is preliminary data.</text>
</comment>
<sequence length="51" mass="5678">MFFFGYQCCLRKNDITQDIPTYPSDYEEDTVVSGPTLGDKDPDAPGPFTGQ</sequence>
<evidence type="ECO:0000256" key="1">
    <source>
        <dbReference type="SAM" id="MobiDB-lite"/>
    </source>
</evidence>
<evidence type="ECO:0000313" key="3">
    <source>
        <dbReference type="Proteomes" id="UP000288805"/>
    </source>
</evidence>
<accession>A0A438DTU3</accession>
<dbReference type="EMBL" id="QGNW01001499">
    <property type="protein sequence ID" value="RVW38925.1"/>
    <property type="molecule type" value="Genomic_DNA"/>
</dbReference>
<gene>
    <name evidence="2" type="ORF">CK203_073618</name>
</gene>
<organism evidence="2 3">
    <name type="scientific">Vitis vinifera</name>
    <name type="common">Grape</name>
    <dbReference type="NCBI Taxonomy" id="29760"/>
    <lineage>
        <taxon>Eukaryota</taxon>
        <taxon>Viridiplantae</taxon>
        <taxon>Streptophyta</taxon>
        <taxon>Embryophyta</taxon>
        <taxon>Tracheophyta</taxon>
        <taxon>Spermatophyta</taxon>
        <taxon>Magnoliopsida</taxon>
        <taxon>eudicotyledons</taxon>
        <taxon>Gunneridae</taxon>
        <taxon>Pentapetalae</taxon>
        <taxon>rosids</taxon>
        <taxon>Vitales</taxon>
        <taxon>Vitaceae</taxon>
        <taxon>Viteae</taxon>
        <taxon>Vitis</taxon>
    </lineage>
</organism>
<feature type="region of interest" description="Disordered" evidence="1">
    <location>
        <begin position="19"/>
        <end position="51"/>
    </location>
</feature>
<proteinExistence type="predicted"/>
<dbReference type="Proteomes" id="UP000288805">
    <property type="component" value="Unassembled WGS sequence"/>
</dbReference>
<protein>
    <submittedName>
        <fullName evidence="2">Uncharacterized protein</fullName>
    </submittedName>
</protein>